<dbReference type="GO" id="GO:0016428">
    <property type="term" value="F:tRNA (cytidine-5-)-methyltransferase activity"/>
    <property type="evidence" value="ECO:0007669"/>
    <property type="project" value="InterPro"/>
</dbReference>
<dbReference type="InterPro" id="IPR023267">
    <property type="entry name" value="RCMT"/>
</dbReference>
<name>A0A1B6MD92_9HEMI</name>
<feature type="binding site" evidence="10">
    <location>
        <position position="234"/>
    </location>
    <ligand>
        <name>S-adenosyl-L-methionine</name>
        <dbReference type="ChEBI" id="CHEBI:59789"/>
    </ligand>
</feature>
<proteinExistence type="inferred from homology"/>
<dbReference type="InterPro" id="IPR057286">
    <property type="entry name" value="PUA_NSUN2"/>
</dbReference>
<dbReference type="PRINTS" id="PR02008">
    <property type="entry name" value="RCMTFAMILY"/>
</dbReference>
<keyword evidence="3" id="KW-0820">tRNA-binding</keyword>
<dbReference type="Pfam" id="PF25376">
    <property type="entry name" value="Pre-PUA_NSUN2"/>
    <property type="match status" value="1"/>
</dbReference>
<evidence type="ECO:0000259" key="12">
    <source>
        <dbReference type="PROSITE" id="PS51686"/>
    </source>
</evidence>
<dbReference type="GO" id="GO:0030488">
    <property type="term" value="P:tRNA methylation"/>
    <property type="evidence" value="ECO:0007669"/>
    <property type="project" value="TreeGrafter"/>
</dbReference>
<evidence type="ECO:0000256" key="8">
    <source>
        <dbReference type="ARBA" id="ARBA00022884"/>
    </source>
</evidence>
<evidence type="ECO:0000256" key="5">
    <source>
        <dbReference type="ARBA" id="ARBA00022679"/>
    </source>
</evidence>
<dbReference type="GO" id="GO:0000049">
    <property type="term" value="F:tRNA binding"/>
    <property type="evidence" value="ECO:0007669"/>
    <property type="project" value="UniProtKB-KW"/>
</dbReference>
<organism evidence="13">
    <name type="scientific">Graphocephala atropunctata</name>
    <dbReference type="NCBI Taxonomy" id="36148"/>
    <lineage>
        <taxon>Eukaryota</taxon>
        <taxon>Metazoa</taxon>
        <taxon>Ecdysozoa</taxon>
        <taxon>Arthropoda</taxon>
        <taxon>Hexapoda</taxon>
        <taxon>Insecta</taxon>
        <taxon>Pterygota</taxon>
        <taxon>Neoptera</taxon>
        <taxon>Paraneoptera</taxon>
        <taxon>Hemiptera</taxon>
        <taxon>Auchenorrhyncha</taxon>
        <taxon>Membracoidea</taxon>
        <taxon>Cicadellidae</taxon>
        <taxon>Cicadellinae</taxon>
        <taxon>Cicadellini</taxon>
        <taxon>Graphocephala</taxon>
    </lineage>
</organism>
<keyword evidence="7" id="KW-0819">tRNA processing</keyword>
<dbReference type="PRINTS" id="PR02011">
    <property type="entry name" value="RCMTNCL1"/>
</dbReference>
<feature type="region of interest" description="Disordered" evidence="11">
    <location>
        <begin position="694"/>
        <end position="713"/>
    </location>
</feature>
<feature type="active site" description="Nucleophile" evidence="10">
    <location>
        <position position="314"/>
    </location>
</feature>
<evidence type="ECO:0000256" key="6">
    <source>
        <dbReference type="ARBA" id="ARBA00022691"/>
    </source>
</evidence>
<feature type="region of interest" description="Disordered" evidence="11">
    <location>
        <begin position="428"/>
        <end position="457"/>
    </location>
</feature>
<dbReference type="Pfam" id="PF01189">
    <property type="entry name" value="Methyltr_RsmB-F"/>
    <property type="match status" value="1"/>
</dbReference>
<feature type="region of interest" description="Disordered" evidence="11">
    <location>
        <begin position="1"/>
        <end position="25"/>
    </location>
</feature>
<dbReference type="AlphaFoldDB" id="A0A1B6MD92"/>
<evidence type="ECO:0000256" key="9">
    <source>
        <dbReference type="ARBA" id="ARBA00023242"/>
    </source>
</evidence>
<dbReference type="InterPro" id="IPR057285">
    <property type="entry name" value="Pre-PUA_NSUN2"/>
</dbReference>
<evidence type="ECO:0000256" key="7">
    <source>
        <dbReference type="ARBA" id="ARBA00022694"/>
    </source>
</evidence>
<keyword evidence="6 10" id="KW-0949">S-adenosyl-L-methionine</keyword>
<comment type="subcellular location">
    <subcellularLocation>
        <location evidence="1">Nucleus</location>
    </subcellularLocation>
</comment>
<evidence type="ECO:0000256" key="1">
    <source>
        <dbReference type="ARBA" id="ARBA00004123"/>
    </source>
</evidence>
<dbReference type="InterPro" id="IPR049560">
    <property type="entry name" value="MeTrfase_RsmB-F_NOP2_cat"/>
</dbReference>
<protein>
    <recommendedName>
        <fullName evidence="2">tRNA (cytosine(34)-C(5))-methyltransferase</fullName>
        <ecNumber evidence="2">2.1.1.203</ecNumber>
    </recommendedName>
</protein>
<feature type="compositionally biased region" description="Basic residues" evidence="11">
    <location>
        <begin position="1"/>
        <end position="15"/>
    </location>
</feature>
<evidence type="ECO:0000256" key="2">
    <source>
        <dbReference type="ARBA" id="ARBA00012629"/>
    </source>
</evidence>
<keyword evidence="5 10" id="KW-0808">Transferase</keyword>
<dbReference type="PROSITE" id="PS51686">
    <property type="entry name" value="SAM_MT_RSMB_NOP"/>
    <property type="match status" value="1"/>
</dbReference>
<dbReference type="GO" id="GO:0005634">
    <property type="term" value="C:nucleus"/>
    <property type="evidence" value="ECO:0007669"/>
    <property type="project" value="UniProtKB-SubCell"/>
</dbReference>
<evidence type="ECO:0000256" key="10">
    <source>
        <dbReference type="PROSITE-ProRule" id="PRU01023"/>
    </source>
</evidence>
<comment type="similarity">
    <text evidence="10">Belongs to the class I-like SAM-binding methyltransferase superfamily. RsmB/NOP family.</text>
</comment>
<dbReference type="PANTHER" id="PTHR22808">
    <property type="entry name" value="NCL1 YEAST -RELATED NOL1/NOP2/FMU SUN DOMAIN-CONTAINING"/>
    <property type="match status" value="1"/>
</dbReference>
<keyword evidence="8 10" id="KW-0694">RNA-binding</keyword>
<dbReference type="GO" id="GO:0005737">
    <property type="term" value="C:cytoplasm"/>
    <property type="evidence" value="ECO:0007669"/>
    <property type="project" value="TreeGrafter"/>
</dbReference>
<sequence length="713" mass="80624">MGGIRKFKHKRKFAKNRQETSESKDGVRGNYVDLVKESAGFEKYYKAQKIIPESEWDTFLEYMRRDLPTAFRISACNEKEAGILLDIVEGNFFKGLINPDDPEEQKKKPFCLPWYPKRLGWQVPISRKDIRRSETYFKLHNFLMSETDSGNISRQEVVSMIPPLVLDVQPHHKVLDMCAAPGSKTAQLIEMMHSQDKLPTGVVIANDIDNSRCYMLVHQAKRLNSPCTLITNHDASVMPNLFVSKADGDTEVLKYDRILCDVPCTGDGTLRKNADIWKKWNAVNGNNLHGVQLRIVKRAAELLTVGGRIVYSTCSLNPVENEAVMHRIIAESEGTLELQEISTSLPGLNHSPGISSWVLASKEIDVYTDFEQVPESITTQIRPHMFPPKPEDAGKFHLNRCIRVLPHHQDTGGFFIAVLKKLAPLPWESSKSADGSTADVAGETEKSKPNGHQPKRRRIQGYREDPFVFFKEGEPVWPIIKDFYETKPELPLDCLLTRCHVGKRKNIYFVSPEIRDIINKNQDKVKLINAGVKVFARCDNKNVNCCFRLAQEGLQSISQYIGDCRRVSICKSDLLSLLTVDDPKHPPETTTLDPATQQRLEAVSQGSCVLKYRGDDDLNMDLVGWRGTCSLRAYVSQPDCVHFLRLLGGDTSMFDKNKFKKEDEIKREPSEINPIIVKDDSSDEIDIKDEAMKEEVLTDGAGENEQMPADSTS</sequence>
<feature type="binding site" evidence="10">
    <location>
        <begin position="178"/>
        <end position="184"/>
    </location>
    <ligand>
        <name>S-adenosyl-L-methionine</name>
        <dbReference type="ChEBI" id="CHEBI:59789"/>
    </ligand>
</feature>
<dbReference type="Gene3D" id="3.40.50.150">
    <property type="entry name" value="Vaccinia Virus protein VP39"/>
    <property type="match status" value="1"/>
</dbReference>
<dbReference type="CDD" id="cd02440">
    <property type="entry name" value="AdoMet_MTases"/>
    <property type="match status" value="1"/>
</dbReference>
<dbReference type="InterPro" id="IPR001678">
    <property type="entry name" value="MeTrfase_RsmB-F_NOP2_dom"/>
</dbReference>
<keyword evidence="9" id="KW-0539">Nucleus</keyword>
<feature type="compositionally biased region" description="Basic and acidic residues" evidence="11">
    <location>
        <begin position="16"/>
        <end position="25"/>
    </location>
</feature>
<evidence type="ECO:0000256" key="11">
    <source>
        <dbReference type="SAM" id="MobiDB-lite"/>
    </source>
</evidence>
<keyword evidence="4 10" id="KW-0489">Methyltransferase</keyword>
<feature type="binding site" evidence="10">
    <location>
        <position position="207"/>
    </location>
    <ligand>
        <name>S-adenosyl-L-methionine</name>
        <dbReference type="ChEBI" id="CHEBI:59789"/>
    </ligand>
</feature>
<dbReference type="EC" id="2.1.1.203" evidence="2"/>
<dbReference type="PANTHER" id="PTHR22808:SF1">
    <property type="entry name" value="RNA CYTOSINE-C(5)-METHYLTRANSFERASE NSUN2-RELATED"/>
    <property type="match status" value="1"/>
</dbReference>
<evidence type="ECO:0000256" key="4">
    <source>
        <dbReference type="ARBA" id="ARBA00022603"/>
    </source>
</evidence>
<feature type="binding site" evidence="10">
    <location>
        <position position="261"/>
    </location>
    <ligand>
        <name>S-adenosyl-L-methionine</name>
        <dbReference type="ChEBI" id="CHEBI:59789"/>
    </ligand>
</feature>
<reference evidence="13" key="1">
    <citation type="submission" date="2015-11" db="EMBL/GenBank/DDBJ databases">
        <title>De novo transcriptome assembly of four potential Pierce s Disease insect vectors from Arizona vineyards.</title>
        <authorList>
            <person name="Tassone E.E."/>
        </authorList>
    </citation>
    <scope>NUCLEOTIDE SEQUENCE</scope>
</reference>
<evidence type="ECO:0000256" key="3">
    <source>
        <dbReference type="ARBA" id="ARBA00022555"/>
    </source>
</evidence>
<dbReference type="InterPro" id="IPR029063">
    <property type="entry name" value="SAM-dependent_MTases_sf"/>
</dbReference>
<feature type="domain" description="SAM-dependent MTase RsmB/NOP-type" evidence="12">
    <location>
        <begin position="59"/>
        <end position="422"/>
    </location>
</feature>
<dbReference type="Pfam" id="PF25378">
    <property type="entry name" value="PUA_NSUN2"/>
    <property type="match status" value="1"/>
</dbReference>
<gene>
    <name evidence="13" type="ORF">g.9921</name>
</gene>
<dbReference type="SUPFAM" id="SSF53335">
    <property type="entry name" value="S-adenosyl-L-methionine-dependent methyltransferases"/>
    <property type="match status" value="1"/>
</dbReference>
<dbReference type="EMBL" id="GEBQ01006081">
    <property type="protein sequence ID" value="JAT33896.1"/>
    <property type="molecule type" value="Transcribed_RNA"/>
</dbReference>
<evidence type="ECO:0000313" key="13">
    <source>
        <dbReference type="EMBL" id="JAT33896.1"/>
    </source>
</evidence>
<accession>A0A1B6MD92</accession>
<dbReference type="InterPro" id="IPR023270">
    <property type="entry name" value="RCMT_NCL1"/>
</dbReference>